<proteinExistence type="inferred from homology"/>
<evidence type="ECO:0000256" key="1">
    <source>
        <dbReference type="ARBA" id="ARBA00008853"/>
    </source>
</evidence>
<dbReference type="InterPro" id="IPR011042">
    <property type="entry name" value="6-blade_b-propeller_TolB-like"/>
</dbReference>
<dbReference type="SUPFAM" id="SSF63829">
    <property type="entry name" value="Calcium-dependent phosphotriesterase"/>
    <property type="match status" value="1"/>
</dbReference>
<dbReference type="EMBL" id="CAEZSV010000139">
    <property type="protein sequence ID" value="CAB4556298.1"/>
    <property type="molecule type" value="Genomic_DNA"/>
</dbReference>
<dbReference type="Pfam" id="PF08450">
    <property type="entry name" value="SGL"/>
    <property type="match status" value="1"/>
</dbReference>
<evidence type="ECO:0000313" key="3">
    <source>
        <dbReference type="EMBL" id="CAB4556298.1"/>
    </source>
</evidence>
<organism evidence="3">
    <name type="scientific">freshwater metagenome</name>
    <dbReference type="NCBI Taxonomy" id="449393"/>
    <lineage>
        <taxon>unclassified sequences</taxon>
        <taxon>metagenomes</taxon>
        <taxon>ecological metagenomes</taxon>
    </lineage>
</organism>
<dbReference type="PANTHER" id="PTHR10907">
    <property type="entry name" value="REGUCALCIN"/>
    <property type="match status" value="1"/>
</dbReference>
<reference evidence="3" key="1">
    <citation type="submission" date="2020-05" db="EMBL/GenBank/DDBJ databases">
        <authorList>
            <person name="Chiriac C."/>
            <person name="Salcher M."/>
            <person name="Ghai R."/>
            <person name="Kavagutti S V."/>
        </authorList>
    </citation>
    <scope>NUCLEOTIDE SEQUENCE</scope>
</reference>
<dbReference type="AlphaFoldDB" id="A0A6J6D3F4"/>
<comment type="similarity">
    <text evidence="1">Belongs to the SMP-30/CGR1 family.</text>
</comment>
<evidence type="ECO:0000259" key="2">
    <source>
        <dbReference type="Pfam" id="PF08450"/>
    </source>
</evidence>
<gene>
    <name evidence="3" type="ORF">UFOPK1506_00776</name>
</gene>
<dbReference type="PRINTS" id="PR01790">
    <property type="entry name" value="SMP30FAMILY"/>
</dbReference>
<sequence>MALKAEVFDSRRNVLGEGPTSSGASNNHVMWVDIYGKAVRWRNLESGEVGEYQTPEDVGFVIPLAEGGQLLGTAHGPHVRDLSGSYRKVPGRVEADGYLQSKNLRWNDAKVAPWGDLFLGSMTYDFETNAGALYQLQKGGQHIRRLFGDVTISNGIDWTVDQKTMFYVDTPLRRVDKFDVEERDIKNRRTFINFPDEFGMPDGFCMDASDNLWVAFWEGSAIRCFDGQNGKLIEQIDLPARRITSGAFAGANLDQLIITSARDDDEAGEAPEAGMTFIASPGVRGKVTNAFTFSVASANA</sequence>
<dbReference type="InterPro" id="IPR005511">
    <property type="entry name" value="SMP-30"/>
</dbReference>
<dbReference type="Gene3D" id="2.120.10.30">
    <property type="entry name" value="TolB, C-terminal domain"/>
    <property type="match status" value="1"/>
</dbReference>
<dbReference type="InterPro" id="IPR013658">
    <property type="entry name" value="SGL"/>
</dbReference>
<accession>A0A6J6D3F4</accession>
<feature type="domain" description="SMP-30/Gluconolactonase/LRE-like region" evidence="2">
    <location>
        <begin position="15"/>
        <end position="262"/>
    </location>
</feature>
<name>A0A6J6D3F4_9ZZZZ</name>
<dbReference type="PANTHER" id="PTHR10907:SF47">
    <property type="entry name" value="REGUCALCIN"/>
    <property type="match status" value="1"/>
</dbReference>
<protein>
    <submittedName>
        <fullName evidence="3">Unannotated protein</fullName>
    </submittedName>
</protein>
<dbReference type="GO" id="GO:0019853">
    <property type="term" value="P:L-ascorbic acid biosynthetic process"/>
    <property type="evidence" value="ECO:0007669"/>
    <property type="project" value="TreeGrafter"/>
</dbReference>
<dbReference type="GO" id="GO:0004341">
    <property type="term" value="F:gluconolactonase activity"/>
    <property type="evidence" value="ECO:0007669"/>
    <property type="project" value="TreeGrafter"/>
</dbReference>
<dbReference type="GO" id="GO:0005509">
    <property type="term" value="F:calcium ion binding"/>
    <property type="evidence" value="ECO:0007669"/>
    <property type="project" value="TreeGrafter"/>
</dbReference>